<keyword evidence="2" id="KW-1185">Reference proteome</keyword>
<organism evidence="1 2">
    <name type="scientific">Stentor coeruleus</name>
    <dbReference type="NCBI Taxonomy" id="5963"/>
    <lineage>
        <taxon>Eukaryota</taxon>
        <taxon>Sar</taxon>
        <taxon>Alveolata</taxon>
        <taxon>Ciliophora</taxon>
        <taxon>Postciliodesmatophora</taxon>
        <taxon>Heterotrichea</taxon>
        <taxon>Heterotrichida</taxon>
        <taxon>Stentoridae</taxon>
        <taxon>Stentor</taxon>
    </lineage>
</organism>
<gene>
    <name evidence="1" type="ORF">SteCoe_35103</name>
</gene>
<evidence type="ECO:0000313" key="1">
    <source>
        <dbReference type="EMBL" id="OMJ67671.1"/>
    </source>
</evidence>
<reference evidence="1 2" key="1">
    <citation type="submission" date="2016-11" db="EMBL/GenBank/DDBJ databases">
        <title>The macronuclear genome of Stentor coeruleus: a giant cell with tiny introns.</title>
        <authorList>
            <person name="Slabodnick M."/>
            <person name="Ruby J.G."/>
            <person name="Reiff S.B."/>
            <person name="Swart E.C."/>
            <person name="Gosai S."/>
            <person name="Prabakaran S."/>
            <person name="Witkowska E."/>
            <person name="Larue G.E."/>
            <person name="Fisher S."/>
            <person name="Freeman R.M."/>
            <person name="Gunawardena J."/>
            <person name="Chu W."/>
            <person name="Stover N.A."/>
            <person name="Gregory B.D."/>
            <person name="Nowacki M."/>
            <person name="Derisi J."/>
            <person name="Roy S.W."/>
            <person name="Marshall W.F."/>
            <person name="Sood P."/>
        </authorList>
    </citation>
    <scope>NUCLEOTIDE SEQUENCE [LARGE SCALE GENOMIC DNA]</scope>
    <source>
        <strain evidence="1">WM001</strain>
    </source>
</reference>
<dbReference type="Proteomes" id="UP000187209">
    <property type="component" value="Unassembled WGS sequence"/>
</dbReference>
<dbReference type="EMBL" id="MPUH01001456">
    <property type="protein sequence ID" value="OMJ67671.1"/>
    <property type="molecule type" value="Genomic_DNA"/>
</dbReference>
<protein>
    <submittedName>
        <fullName evidence="1">Uncharacterized protein</fullName>
    </submittedName>
</protein>
<evidence type="ECO:0000313" key="2">
    <source>
        <dbReference type="Proteomes" id="UP000187209"/>
    </source>
</evidence>
<accession>A0A1R2AT23</accession>
<comment type="caution">
    <text evidence="1">The sequence shown here is derived from an EMBL/GenBank/DDBJ whole genome shotgun (WGS) entry which is preliminary data.</text>
</comment>
<dbReference type="AlphaFoldDB" id="A0A1R2AT23"/>
<proteinExistence type="predicted"/>
<sequence>MKARQGKSIKINKSSSIIALENPYTSSANESTKIIASLKKVLKDKFSDNTRSPYVSAKNILVQNMQDTGRHIKLSATGKKEPIILKDLLPGPISPHILSAHHRFPNYFPKIRQNDRVSLNKKLNCNLNINSMFSSTRYSLKNLEMSDDLDLNAKILHSAEDLKAKTWVENVISLKEKKKSRLTLIEDLKFANNIFRDLIIRLKSTGKENESIVLDKFWRFVLETFDNHLDLINKNIQKTEKLCENSQKTSEQIIKFKGEMQNRDHDKGKNDIFIVKNSMQGKEKEENDKILPFIGKVYTCIDDLASLCWKNEKTLKKSKDDEKVGEEKIMKMRKKKRNGSMDSPVLNISSISEEHLNIITKPG</sequence>
<name>A0A1R2AT23_9CILI</name>